<feature type="non-terminal residue" evidence="1">
    <location>
        <position position="1"/>
    </location>
</feature>
<dbReference type="EMBL" id="LACI01002404">
    <property type="protein sequence ID" value="KJU82185.1"/>
    <property type="molecule type" value="Genomic_DNA"/>
</dbReference>
<dbReference type="Proteomes" id="UP000033423">
    <property type="component" value="Unassembled WGS sequence"/>
</dbReference>
<sequence>CAKAGDLKAENYDIPDVWEFHLGAEYILYVKETPIALRTGTYYEPKHSLYANENTSYYGLYNGGEDIWHWTGGLGTVLFKHWQIDTAVDMAKNRDKVTVSMVYQF</sequence>
<organism evidence="1 2">
    <name type="scientific">Candidatus Magnetobacterium bavaricum</name>
    <dbReference type="NCBI Taxonomy" id="29290"/>
    <lineage>
        <taxon>Bacteria</taxon>
        <taxon>Pseudomonadati</taxon>
        <taxon>Nitrospirota</taxon>
        <taxon>Thermodesulfovibrionia</taxon>
        <taxon>Thermodesulfovibrionales</taxon>
        <taxon>Candidatus Magnetobacteriaceae</taxon>
        <taxon>Candidatus Magnetobacterium</taxon>
    </lineage>
</organism>
<reference evidence="1 2" key="1">
    <citation type="submission" date="2015-02" db="EMBL/GenBank/DDBJ databases">
        <title>Single-cell genomics of uncultivated deep-branching MTB reveals a conserved set of magnetosome genes.</title>
        <authorList>
            <person name="Kolinko S."/>
            <person name="Richter M."/>
            <person name="Glockner F.O."/>
            <person name="Brachmann A."/>
            <person name="Schuler D."/>
        </authorList>
    </citation>
    <scope>NUCLEOTIDE SEQUENCE [LARGE SCALE GENOMIC DNA]</scope>
    <source>
        <strain evidence="1">TM-1</strain>
    </source>
</reference>
<dbReference type="AlphaFoldDB" id="A0A0F3GJS8"/>
<gene>
    <name evidence="1" type="ORF">MBAV_005622</name>
</gene>
<evidence type="ECO:0000313" key="2">
    <source>
        <dbReference type="Proteomes" id="UP000033423"/>
    </source>
</evidence>
<protein>
    <submittedName>
        <fullName evidence="1">Uncharacterized protein</fullName>
    </submittedName>
</protein>
<comment type="caution">
    <text evidence="1">The sequence shown here is derived from an EMBL/GenBank/DDBJ whole genome shotgun (WGS) entry which is preliminary data.</text>
</comment>
<dbReference type="Gene3D" id="2.40.160.60">
    <property type="entry name" value="Outer membrane protein transport protein (OMPP1/FadL/TodX)"/>
    <property type="match status" value="1"/>
</dbReference>
<name>A0A0F3GJS8_9BACT</name>
<proteinExistence type="predicted"/>
<keyword evidence="2" id="KW-1185">Reference proteome</keyword>
<accession>A0A0F3GJS8</accession>
<evidence type="ECO:0000313" key="1">
    <source>
        <dbReference type="EMBL" id="KJU82185.1"/>
    </source>
</evidence>